<gene>
    <name evidence="2" type="ORF">AbraCBS73388_011087</name>
</gene>
<dbReference type="Proteomes" id="UP001143548">
    <property type="component" value="Unassembled WGS sequence"/>
</dbReference>
<reference evidence="2" key="1">
    <citation type="submission" date="2022-07" db="EMBL/GenBank/DDBJ databases">
        <title>Taxonomy of Aspergillus series Nigri: significant species reduction supported by multi-species coalescent approaches.</title>
        <authorList>
            <person name="Bian C."/>
            <person name="Kusuya Y."/>
            <person name="Sklenar F."/>
            <person name="D'hooge E."/>
            <person name="Yaguchi T."/>
            <person name="Takahashi H."/>
            <person name="Hubka V."/>
        </authorList>
    </citation>
    <scope>NUCLEOTIDE SEQUENCE</scope>
    <source>
        <strain evidence="2">CBS 733.88</strain>
    </source>
</reference>
<feature type="compositionally biased region" description="Basic and acidic residues" evidence="1">
    <location>
        <begin position="36"/>
        <end position="57"/>
    </location>
</feature>
<comment type="caution">
    <text evidence="2">The sequence shown here is derived from an EMBL/GenBank/DDBJ whole genome shotgun (WGS) entry which is preliminary data.</text>
</comment>
<evidence type="ECO:0000256" key="1">
    <source>
        <dbReference type="SAM" id="MobiDB-lite"/>
    </source>
</evidence>
<feature type="region of interest" description="Disordered" evidence="1">
    <location>
        <begin position="27"/>
        <end position="91"/>
    </location>
</feature>
<organism evidence="2 3">
    <name type="scientific">Aspergillus brasiliensis</name>
    <dbReference type="NCBI Taxonomy" id="319629"/>
    <lineage>
        <taxon>Eukaryota</taxon>
        <taxon>Fungi</taxon>
        <taxon>Dikarya</taxon>
        <taxon>Ascomycota</taxon>
        <taxon>Pezizomycotina</taxon>
        <taxon>Eurotiomycetes</taxon>
        <taxon>Eurotiomycetidae</taxon>
        <taxon>Eurotiales</taxon>
        <taxon>Aspergillaceae</taxon>
        <taxon>Aspergillus</taxon>
        <taxon>Aspergillus subgen. Circumdati</taxon>
    </lineage>
</organism>
<accession>A0A9W6DUP4</accession>
<dbReference type="AlphaFoldDB" id="A0A9W6DUP4"/>
<name>A0A9W6DUP4_9EURO</name>
<proteinExistence type="predicted"/>
<dbReference type="EMBL" id="BROQ01000826">
    <property type="protein sequence ID" value="GKZ28116.1"/>
    <property type="molecule type" value="Genomic_DNA"/>
</dbReference>
<evidence type="ECO:0000313" key="3">
    <source>
        <dbReference type="Proteomes" id="UP001143548"/>
    </source>
</evidence>
<sequence>MTDPNPQGGNFEHRSLRNWLVDFFRSPLSNSSAETPPERIPDTLEPNDRTRLLKVDNDQGPAYGTRDGLSTPQVDGGPEEHIRNGNGSPTFVQGPENLPPRAGSDLAWPVKNHKTMYLSYYIPFFNWITQYRWSFLRG</sequence>
<protein>
    <submittedName>
        <fullName evidence="2">Uncharacterized protein</fullName>
    </submittedName>
</protein>
<evidence type="ECO:0000313" key="2">
    <source>
        <dbReference type="EMBL" id="GKZ28116.1"/>
    </source>
</evidence>